<name>A0AA44DHK4_STRE0</name>
<sequence>MTGPDVQELQRRLAEFAASREWQPYHTPKNLAAALSVEASELLEIFQWLTPEEADRVMEDPETAHRVADEVADVLAYLLQFCGVLGVDPLEALSAKIDRNERRFPAGRPPGRSARKDRHSSE</sequence>
<proteinExistence type="predicted"/>
<dbReference type="SUPFAM" id="SSF101386">
    <property type="entry name" value="all-alpha NTP pyrophosphatases"/>
    <property type="match status" value="1"/>
</dbReference>
<protein>
    <submittedName>
        <fullName evidence="2">Nucleotide pyrophosphohydrolase</fullName>
    </submittedName>
</protein>
<feature type="region of interest" description="Disordered" evidence="1">
    <location>
        <begin position="98"/>
        <end position="122"/>
    </location>
</feature>
<dbReference type="AlphaFoldDB" id="A0AA44DHK4"/>
<evidence type="ECO:0000313" key="3">
    <source>
        <dbReference type="Proteomes" id="UP000570003"/>
    </source>
</evidence>
<dbReference type="PANTHER" id="PTHR46523:SF1">
    <property type="entry name" value="DCTP PYROPHOSPHATASE 1"/>
    <property type="match status" value="1"/>
</dbReference>
<evidence type="ECO:0000256" key="1">
    <source>
        <dbReference type="SAM" id="MobiDB-lite"/>
    </source>
</evidence>
<dbReference type="EMBL" id="JAAXOU010000453">
    <property type="protein sequence ID" value="NKY16653.1"/>
    <property type="molecule type" value="Genomic_DNA"/>
</dbReference>
<dbReference type="RefSeq" id="WP_168440855.1">
    <property type="nucleotide sequence ID" value="NZ_JAAXOU010000453.1"/>
</dbReference>
<dbReference type="PIRSF" id="PIRSF029826">
    <property type="entry name" value="UCP029826_pph"/>
    <property type="match status" value="1"/>
</dbReference>
<dbReference type="Gene3D" id="1.10.287.1080">
    <property type="entry name" value="MazG-like"/>
    <property type="match status" value="1"/>
</dbReference>
<accession>A0AA44DHK4</accession>
<evidence type="ECO:0000313" key="2">
    <source>
        <dbReference type="EMBL" id="NKY16653.1"/>
    </source>
</evidence>
<dbReference type="GO" id="GO:0009143">
    <property type="term" value="P:nucleoside triphosphate catabolic process"/>
    <property type="evidence" value="ECO:0007669"/>
    <property type="project" value="InterPro"/>
</dbReference>
<organism evidence="2 3">
    <name type="scientific">Streptomyces somaliensis (strain ATCC 33201 / DSM 40738 / JCM 12659 / KCTC 9044 / NCTC 11332 / NRRL B-12077 / IP 733)</name>
    <dbReference type="NCBI Taxonomy" id="1134445"/>
    <lineage>
        <taxon>Bacteria</taxon>
        <taxon>Bacillati</taxon>
        <taxon>Actinomycetota</taxon>
        <taxon>Actinomycetes</taxon>
        <taxon>Kitasatosporales</taxon>
        <taxon>Streptomycetaceae</taxon>
        <taxon>Streptomyces</taxon>
    </lineage>
</organism>
<dbReference type="InterPro" id="IPR025984">
    <property type="entry name" value="DCTPP"/>
</dbReference>
<reference evidence="2 3" key="1">
    <citation type="submission" date="2020-04" db="EMBL/GenBank/DDBJ databases">
        <title>MicrobeNet Type strains.</title>
        <authorList>
            <person name="Nicholson A.C."/>
        </authorList>
    </citation>
    <scope>NUCLEOTIDE SEQUENCE [LARGE SCALE GENOMIC DNA]</scope>
    <source>
        <strain evidence="2 3">DSM 40738</strain>
    </source>
</reference>
<dbReference type="PANTHER" id="PTHR46523">
    <property type="entry name" value="DCTP PYROPHOSPHATASE 1"/>
    <property type="match status" value="1"/>
</dbReference>
<dbReference type="Pfam" id="PF12643">
    <property type="entry name" value="MazG-like"/>
    <property type="match status" value="1"/>
</dbReference>
<gene>
    <name evidence="2" type="ORF">HGA06_21825</name>
</gene>
<keyword evidence="3" id="KW-1185">Reference proteome</keyword>
<comment type="caution">
    <text evidence="2">The sequence shown here is derived from an EMBL/GenBank/DDBJ whole genome shotgun (WGS) entry which is preliminary data.</text>
</comment>
<dbReference type="CDD" id="cd11537">
    <property type="entry name" value="NTP-PPase_RS21-C6_like"/>
    <property type="match status" value="1"/>
</dbReference>
<dbReference type="GO" id="GO:0047429">
    <property type="term" value="F:nucleoside triphosphate diphosphatase activity"/>
    <property type="evidence" value="ECO:0007669"/>
    <property type="project" value="InterPro"/>
</dbReference>
<feature type="compositionally biased region" description="Basic residues" evidence="1">
    <location>
        <begin position="113"/>
        <end position="122"/>
    </location>
</feature>
<dbReference type="InterPro" id="IPR052555">
    <property type="entry name" value="dCTP_Pyrophosphatase"/>
</dbReference>
<dbReference type="Proteomes" id="UP000570003">
    <property type="component" value="Unassembled WGS sequence"/>
</dbReference>